<evidence type="ECO:0000313" key="3">
    <source>
        <dbReference type="EMBL" id="MVT27528.1"/>
    </source>
</evidence>
<sequence length="139" mass="14726">MIDSLKLNLYAWVAEAPAENGGNGEGEAQGDGGSSIFLILMFGILLLFIITTWRRSKKVRESAQQAHAGAVVGAEVVAGGGVVGRVVSRDEEKQRVTLEFSDGHRADFLLQAVVQVTEPAPGHQEPDTDPTAADGTEPK</sequence>
<organism evidence="3 4">
    <name type="scientific">Nesterenkonia alkaliphila</name>
    <dbReference type="NCBI Taxonomy" id="1463631"/>
    <lineage>
        <taxon>Bacteria</taxon>
        <taxon>Bacillati</taxon>
        <taxon>Actinomycetota</taxon>
        <taxon>Actinomycetes</taxon>
        <taxon>Micrococcales</taxon>
        <taxon>Micrococcaceae</taxon>
        <taxon>Nesterenkonia</taxon>
    </lineage>
</organism>
<evidence type="ECO:0000256" key="1">
    <source>
        <dbReference type="SAM" id="MobiDB-lite"/>
    </source>
</evidence>
<dbReference type="SMART" id="SM01323">
    <property type="entry name" value="YajC"/>
    <property type="match status" value="1"/>
</dbReference>
<gene>
    <name evidence="3" type="ORF">GNZ21_14405</name>
</gene>
<accession>A0A7K1UM19</accession>
<keyword evidence="2" id="KW-0472">Membrane</keyword>
<reference evidence="3 4" key="1">
    <citation type="submission" date="2019-12" db="EMBL/GenBank/DDBJ databases">
        <title>Nesterenkonia muleiensis sp. nov., a novel actinobacterium isolated from sap of Populus euphratica.</title>
        <authorList>
            <person name="Wang R."/>
        </authorList>
    </citation>
    <scope>NUCLEOTIDE SEQUENCE [LARGE SCALE GENOMIC DNA]</scope>
    <source>
        <strain evidence="3 4">F10</strain>
    </source>
</reference>
<dbReference type="AlphaFoldDB" id="A0A7K1UM19"/>
<keyword evidence="2" id="KW-1133">Transmembrane helix</keyword>
<dbReference type="RefSeq" id="WP_157325546.1">
    <property type="nucleotide sequence ID" value="NZ_BMFX01000003.1"/>
</dbReference>
<feature type="region of interest" description="Disordered" evidence="1">
    <location>
        <begin position="116"/>
        <end position="139"/>
    </location>
</feature>
<evidence type="ECO:0000313" key="4">
    <source>
        <dbReference type="Proteomes" id="UP000460157"/>
    </source>
</evidence>
<comment type="caution">
    <text evidence="3">The sequence shown here is derived from an EMBL/GenBank/DDBJ whole genome shotgun (WGS) entry which is preliminary data.</text>
</comment>
<dbReference type="EMBL" id="WRPM01000101">
    <property type="protein sequence ID" value="MVT27528.1"/>
    <property type="molecule type" value="Genomic_DNA"/>
</dbReference>
<keyword evidence="4" id="KW-1185">Reference proteome</keyword>
<dbReference type="InterPro" id="IPR003849">
    <property type="entry name" value="Preprotein_translocase_YajC"/>
</dbReference>
<keyword evidence="2" id="KW-0812">Transmembrane</keyword>
<evidence type="ECO:0008006" key="5">
    <source>
        <dbReference type="Google" id="ProtNLM"/>
    </source>
</evidence>
<proteinExistence type="predicted"/>
<dbReference type="Proteomes" id="UP000460157">
    <property type="component" value="Unassembled WGS sequence"/>
</dbReference>
<dbReference type="Pfam" id="PF02699">
    <property type="entry name" value="YajC"/>
    <property type="match status" value="1"/>
</dbReference>
<protein>
    <recommendedName>
        <fullName evidence="5">Preprotein translocase subunit YajC</fullName>
    </recommendedName>
</protein>
<feature type="transmembrane region" description="Helical" evidence="2">
    <location>
        <begin position="35"/>
        <end position="53"/>
    </location>
</feature>
<evidence type="ECO:0000256" key="2">
    <source>
        <dbReference type="SAM" id="Phobius"/>
    </source>
</evidence>
<dbReference type="OrthoDB" id="4966669at2"/>
<name>A0A7K1UM19_9MICC</name>